<dbReference type="RefSeq" id="WP_057858920.1">
    <property type="nucleotide sequence ID" value="NZ_LLYB01000066.1"/>
</dbReference>
<dbReference type="OrthoDB" id="9796461at2"/>
<reference evidence="3 4" key="1">
    <citation type="submission" date="2014-03" db="EMBL/GenBank/DDBJ databases">
        <title>Bradyrhizobium valentinum sp. nov., isolated from effective nodules of Lupinus mariae-josephae, a lupine endemic of basic-lime soils in Eastern Spain.</title>
        <authorList>
            <person name="Duran D."/>
            <person name="Rey L."/>
            <person name="Navarro A."/>
            <person name="Busquets A."/>
            <person name="Imperial J."/>
            <person name="Ruiz-Argueso T."/>
        </authorList>
    </citation>
    <scope>NUCLEOTIDE SEQUENCE [LARGE SCALE GENOMIC DNA]</scope>
    <source>
        <strain evidence="3 4">CCBAU 23086</strain>
    </source>
</reference>
<feature type="transmembrane region" description="Helical" evidence="1">
    <location>
        <begin position="205"/>
        <end position="224"/>
    </location>
</feature>
<organism evidence="3 4">
    <name type="scientific">Bradyrhizobium lablabi</name>
    <dbReference type="NCBI Taxonomy" id="722472"/>
    <lineage>
        <taxon>Bacteria</taxon>
        <taxon>Pseudomonadati</taxon>
        <taxon>Pseudomonadota</taxon>
        <taxon>Alphaproteobacteria</taxon>
        <taxon>Hyphomicrobiales</taxon>
        <taxon>Nitrobacteraceae</taxon>
        <taxon>Bradyrhizobium</taxon>
    </lineage>
</organism>
<feature type="transmembrane region" description="Helical" evidence="1">
    <location>
        <begin position="77"/>
        <end position="100"/>
    </location>
</feature>
<feature type="transmembrane region" description="Helical" evidence="1">
    <location>
        <begin position="152"/>
        <end position="170"/>
    </location>
</feature>
<dbReference type="PANTHER" id="PTHR23028">
    <property type="entry name" value="ACETYLTRANSFERASE"/>
    <property type="match status" value="1"/>
</dbReference>
<dbReference type="GO" id="GO:0016747">
    <property type="term" value="F:acyltransferase activity, transferring groups other than amino-acyl groups"/>
    <property type="evidence" value="ECO:0007669"/>
    <property type="project" value="InterPro"/>
</dbReference>
<keyword evidence="1" id="KW-1133">Transmembrane helix</keyword>
<evidence type="ECO:0000313" key="3">
    <source>
        <dbReference type="EMBL" id="KRR23881.1"/>
    </source>
</evidence>
<feature type="transmembrane region" description="Helical" evidence="1">
    <location>
        <begin position="271"/>
        <end position="293"/>
    </location>
</feature>
<dbReference type="EMBL" id="LLYB01000066">
    <property type="protein sequence ID" value="KRR23881.1"/>
    <property type="molecule type" value="Genomic_DNA"/>
</dbReference>
<dbReference type="GO" id="GO:0016020">
    <property type="term" value="C:membrane"/>
    <property type="evidence" value="ECO:0007669"/>
    <property type="project" value="TreeGrafter"/>
</dbReference>
<comment type="caution">
    <text evidence="3">The sequence shown here is derived from an EMBL/GenBank/DDBJ whole genome shotgun (WGS) entry which is preliminary data.</text>
</comment>
<feature type="transmembrane region" description="Helical" evidence="1">
    <location>
        <begin position="33"/>
        <end position="56"/>
    </location>
</feature>
<evidence type="ECO:0000313" key="4">
    <source>
        <dbReference type="Proteomes" id="UP000051660"/>
    </source>
</evidence>
<feature type="transmembrane region" description="Helical" evidence="1">
    <location>
        <begin position="230"/>
        <end position="250"/>
    </location>
</feature>
<dbReference type="Proteomes" id="UP000051660">
    <property type="component" value="Unassembled WGS sequence"/>
</dbReference>
<name>A0A0R3MUZ4_9BRAD</name>
<keyword evidence="1" id="KW-0472">Membrane</keyword>
<feature type="transmembrane region" description="Helical" evidence="1">
    <location>
        <begin position="299"/>
        <end position="323"/>
    </location>
</feature>
<accession>A0A0R3MUZ4</accession>
<evidence type="ECO:0000256" key="1">
    <source>
        <dbReference type="SAM" id="Phobius"/>
    </source>
</evidence>
<dbReference type="AlphaFoldDB" id="A0A0R3MUZ4"/>
<evidence type="ECO:0000259" key="2">
    <source>
        <dbReference type="Pfam" id="PF01757"/>
    </source>
</evidence>
<keyword evidence="1" id="KW-0812">Transmembrane</keyword>
<dbReference type="Pfam" id="PF01757">
    <property type="entry name" value="Acyl_transf_3"/>
    <property type="match status" value="1"/>
</dbReference>
<proteinExistence type="predicted"/>
<dbReference type="GO" id="GO:0000271">
    <property type="term" value="P:polysaccharide biosynthetic process"/>
    <property type="evidence" value="ECO:0007669"/>
    <property type="project" value="TreeGrafter"/>
</dbReference>
<dbReference type="InterPro" id="IPR002656">
    <property type="entry name" value="Acyl_transf_3_dom"/>
</dbReference>
<gene>
    <name evidence="3" type="ORF">CQ14_22910</name>
</gene>
<protein>
    <recommendedName>
        <fullName evidence="2">Acyltransferase 3 domain-containing protein</fullName>
    </recommendedName>
</protein>
<sequence length="356" mass="38422">MRGIAALTVALMHVSSSFVELPGRSVLDKAGLFAVQALSNGYGAVVAFFVISGFVLARSLDRNFDIVRFVIARVFRLYPAAIATVATFAAVHYCFGFSVYPKASFAPLNVLANMLMLRVDIDLVMWSMKAEVAATPLIILCAWLFRRYGMGTVIAVAVALFALAFVGQFAKSIGDDTNLAPIFAFPVGILVHFKGRDVAAKLTPAAVALCAVASVAVFCACAFFKPSGTWTLLVQCLSAATLVMLIAWRAEATTFAPLDLAVVRLYGRISYSFYLLHPLALWGANRLMVYSIAQFDSVPVTVIVIAAFVLSVVFITPLAWLSWRFVELPAMNRLRSVPASRGVLPLGALPGDQHVN</sequence>
<dbReference type="InterPro" id="IPR050879">
    <property type="entry name" value="Acyltransferase_3"/>
</dbReference>
<feature type="transmembrane region" description="Helical" evidence="1">
    <location>
        <begin position="123"/>
        <end position="145"/>
    </location>
</feature>
<dbReference type="PANTHER" id="PTHR23028:SF53">
    <property type="entry name" value="ACYL_TRANSF_3 DOMAIN-CONTAINING PROTEIN"/>
    <property type="match status" value="1"/>
</dbReference>
<feature type="domain" description="Acyltransferase 3" evidence="2">
    <location>
        <begin position="1"/>
        <end position="317"/>
    </location>
</feature>